<accession>A0ABN0IGZ9</accession>
<keyword evidence="2" id="KW-1185">Reference proteome</keyword>
<organism evidence="1 2">
    <name type="scientific">Bartonella bacilliformis INS</name>
    <dbReference type="NCBI Taxonomy" id="1206782"/>
    <lineage>
        <taxon>Bacteria</taxon>
        <taxon>Pseudomonadati</taxon>
        <taxon>Pseudomonadota</taxon>
        <taxon>Alphaproteobacteria</taxon>
        <taxon>Hyphomicrobiales</taxon>
        <taxon>Bartonellaceae</taxon>
        <taxon>Bartonella</taxon>
    </lineage>
</organism>
<dbReference type="Pfam" id="PF00494">
    <property type="entry name" value="SQS_PSY"/>
    <property type="match status" value="1"/>
</dbReference>
<dbReference type="InterPro" id="IPR002060">
    <property type="entry name" value="Squ/phyt_synthse"/>
</dbReference>
<dbReference type="Gene3D" id="1.10.600.10">
    <property type="entry name" value="Farnesyl Diphosphate Synthase"/>
    <property type="match status" value="1"/>
</dbReference>
<gene>
    <name evidence="1" type="ORF">BbINS_02448</name>
</gene>
<dbReference type="SUPFAM" id="SSF48576">
    <property type="entry name" value="Terpenoid synthases"/>
    <property type="match status" value="1"/>
</dbReference>
<dbReference type="GeneID" id="4683837"/>
<sequence length="286" mass="32845">MTHFLPHCLSVLRATDRDRYISVLFAPKRKRRALAALYAFNAEIARIRESVSDPLIGEMRLRWWYDSIANSTVPNGENNPILNELLETIILFNLPKEAFLQYCDARIFDLYNNSIITIHDLESYCYKTASKILQLACQILDFDSAKNFTDACEHGGVSQALSGILRLLSLMQSRYQCYFPSDMLRALGIDREDLESNRITDKQKCQMIEAMVALSRDHYLKFYEYSIILPETLKPAFLPLAITPVSLQKALKLEAEVFQNSINSSLLHRYWLITKTAICGNFPKLS</sequence>
<dbReference type="PANTHER" id="PTHR31480">
    <property type="entry name" value="BIFUNCTIONAL LYCOPENE CYCLASE/PHYTOENE SYNTHASE"/>
    <property type="match status" value="1"/>
</dbReference>
<reference evidence="1 2" key="1">
    <citation type="journal article" date="2013" name="Genome Announc.">
        <title>Whole Genome Sequencing and Comparative Analysis of Bartonella bacilliformis Strain INS, the Causative Agent of Carrion's Disease.</title>
        <authorList>
            <person name="Tarazona D."/>
            <person name="Padilla C."/>
            <person name="Caceres O."/>
            <person name="Montenegro J.D."/>
            <person name="Bailon H."/>
            <person name="Ventura G."/>
            <person name="Mendoza G."/>
            <person name="Anaya E."/>
            <person name="Guio H."/>
        </authorList>
    </citation>
    <scope>NUCLEOTIDE SEQUENCE [LARGE SCALE GENOMIC DNA]</scope>
    <source>
        <strain evidence="1 2">INS</strain>
    </source>
</reference>
<evidence type="ECO:0008006" key="3">
    <source>
        <dbReference type="Google" id="ProtNLM"/>
    </source>
</evidence>
<protein>
    <recommendedName>
        <fullName evidence="3">Phytoene synthase</fullName>
    </recommendedName>
</protein>
<dbReference type="EMBL" id="AMQK01000007">
    <property type="protein sequence ID" value="EKS44763.1"/>
    <property type="molecule type" value="Genomic_DNA"/>
</dbReference>
<name>A0ABN0IGZ9_BARBA</name>
<dbReference type="InterPro" id="IPR008949">
    <property type="entry name" value="Isoprenoid_synthase_dom_sf"/>
</dbReference>
<dbReference type="Proteomes" id="UP000009359">
    <property type="component" value="Unassembled WGS sequence"/>
</dbReference>
<dbReference type="RefSeq" id="WP_005766643.1">
    <property type="nucleotide sequence ID" value="NZ_AMQK01000007.1"/>
</dbReference>
<proteinExistence type="predicted"/>
<comment type="caution">
    <text evidence="1">The sequence shown here is derived from an EMBL/GenBank/DDBJ whole genome shotgun (WGS) entry which is preliminary data.</text>
</comment>
<evidence type="ECO:0000313" key="2">
    <source>
        <dbReference type="Proteomes" id="UP000009359"/>
    </source>
</evidence>
<evidence type="ECO:0000313" key="1">
    <source>
        <dbReference type="EMBL" id="EKS44763.1"/>
    </source>
</evidence>